<gene>
    <name evidence="2" type="ORF">BOLC9T55429H</name>
</gene>
<protein>
    <recommendedName>
        <fullName evidence="1">DUF1985 domain-containing protein</fullName>
    </recommendedName>
</protein>
<dbReference type="EMBL" id="LR031875">
    <property type="protein sequence ID" value="VDD30106.1"/>
    <property type="molecule type" value="Genomic_DNA"/>
</dbReference>
<dbReference type="InterPro" id="IPR015410">
    <property type="entry name" value="DUF1985"/>
</dbReference>
<dbReference type="Pfam" id="PF09331">
    <property type="entry name" value="DUF1985"/>
    <property type="match status" value="1"/>
</dbReference>
<reference evidence="2" key="1">
    <citation type="submission" date="2018-11" db="EMBL/GenBank/DDBJ databases">
        <authorList>
            <consortium name="Genoscope - CEA"/>
            <person name="William W."/>
        </authorList>
    </citation>
    <scope>NUCLEOTIDE SEQUENCE</scope>
</reference>
<name>A0A3P6DV07_BRAOL</name>
<organism evidence="2">
    <name type="scientific">Brassica oleracea</name>
    <name type="common">Wild cabbage</name>
    <dbReference type="NCBI Taxonomy" id="3712"/>
    <lineage>
        <taxon>Eukaryota</taxon>
        <taxon>Viridiplantae</taxon>
        <taxon>Streptophyta</taxon>
        <taxon>Embryophyta</taxon>
        <taxon>Tracheophyta</taxon>
        <taxon>Spermatophyta</taxon>
        <taxon>Magnoliopsida</taxon>
        <taxon>eudicotyledons</taxon>
        <taxon>Gunneridae</taxon>
        <taxon>Pentapetalae</taxon>
        <taxon>rosids</taxon>
        <taxon>malvids</taxon>
        <taxon>Brassicales</taxon>
        <taxon>Brassicaceae</taxon>
        <taxon>Brassiceae</taxon>
        <taxon>Brassica</taxon>
    </lineage>
</organism>
<feature type="domain" description="DUF1985" evidence="1">
    <location>
        <begin position="60"/>
        <end position="156"/>
    </location>
</feature>
<evidence type="ECO:0000259" key="1">
    <source>
        <dbReference type="Pfam" id="PF09331"/>
    </source>
</evidence>
<accession>A0A3P6DV07</accession>
<evidence type="ECO:0000313" key="2">
    <source>
        <dbReference type="EMBL" id="VDD30106.1"/>
    </source>
</evidence>
<dbReference type="AlphaFoldDB" id="A0A3P6DV07"/>
<sequence>MLEVVWTTFLSEISFTKLRRRSVTAWDHIFSDHIFSDNIFSDYFKELGFGWTSRLVHFILCFQVDIKKKFELWSLVVSQPVRFSLIEFEHLTGLNCDYIKDLEKPRCEVTKEMAAFWEKMGVDLDTGPSIEQITEAFYRYDEWSRDDRKRLGYLAIYA</sequence>
<proteinExistence type="predicted"/>